<dbReference type="EMBL" id="CALNXJ010000001">
    <property type="protein sequence ID" value="CAH3032095.1"/>
    <property type="molecule type" value="Genomic_DNA"/>
</dbReference>
<keyword evidence="8" id="KW-1185">Reference proteome</keyword>
<feature type="transmembrane region" description="Helical" evidence="6">
    <location>
        <begin position="405"/>
        <end position="427"/>
    </location>
</feature>
<comment type="similarity">
    <text evidence="2 6">Belongs to the multi antimicrobial extrusion (MATE) (TC 2.A.66.1) family.</text>
</comment>
<feature type="transmembrane region" description="Helical" evidence="6">
    <location>
        <begin position="206"/>
        <end position="231"/>
    </location>
</feature>
<dbReference type="InterPro" id="IPR045069">
    <property type="entry name" value="MATE_euk"/>
</dbReference>
<organism evidence="7 8">
    <name type="scientific">Pocillopora meandrina</name>
    <dbReference type="NCBI Taxonomy" id="46732"/>
    <lineage>
        <taxon>Eukaryota</taxon>
        <taxon>Metazoa</taxon>
        <taxon>Cnidaria</taxon>
        <taxon>Anthozoa</taxon>
        <taxon>Hexacorallia</taxon>
        <taxon>Scleractinia</taxon>
        <taxon>Astrocoeniina</taxon>
        <taxon>Pocilloporidae</taxon>
        <taxon>Pocillopora</taxon>
    </lineage>
</organism>
<feature type="transmembrane region" description="Helical" evidence="6">
    <location>
        <begin position="330"/>
        <end position="350"/>
    </location>
</feature>
<keyword evidence="3 6" id="KW-0812">Transmembrane</keyword>
<sequence>MAPDEHSKAFVTSHLFSRILSSETRRELKQLISLSWLPILTNVLHNTLLTISLLFAGRLGEQELAATVLSTSFIGVTGTFLGSGLITALEVLCTKAFRNRSYRLVGITFQRGVWLLGISVLFVWAIWTNAELLLLIIKQKREIVRLSQLFIFLWFPALVADFAFVLIQRYLQIQGVFKPVIYTVATASIMHVGINVVLIHGLQIDFLGVALASCLTHCLFLGLSSFLYLFFSKLYHRTWPSEGWTIESLQHWNQFTMLAAPGTLMLCVEWWSFVVGIFLMGTLGQKQLAVHGILMQFSSFVYMISIGFSHAVTVRVTNELRRGDHTRAKNVVNISLVAVCCFSIVMSVFLNGLNEHLGKAFTGDRAIASFVRKVTPAMTGFSFFQSLQVICCSVIRGVGRAKLTLFLNFFFHFFVSVPLGSCFAFYVFERRSFWWGLTTGLSLQCLLFIALIRRIDWELYVRKARRRLTRQRLRPPLEWSTGTGQEYEESKLVPSEPDLIVTWLSRTSSLFSVNTNSLREFRNPTNPVMSWIYRSSSLLSLNNIPLRAMNTDQEQVLLEDGPLRQDCSTVSKQHISVHGNKLTLKEKRKLILRRLVWLMFAVFLLLTAIVVRVKFPAPEEQEQEVLRDASVTELSINSTRN</sequence>
<evidence type="ECO:0000313" key="8">
    <source>
        <dbReference type="Proteomes" id="UP001159428"/>
    </source>
</evidence>
<evidence type="ECO:0000256" key="5">
    <source>
        <dbReference type="ARBA" id="ARBA00023136"/>
    </source>
</evidence>
<dbReference type="CDD" id="cd13132">
    <property type="entry name" value="MATE_eukaryotic"/>
    <property type="match status" value="1"/>
</dbReference>
<dbReference type="GO" id="GO:0016020">
    <property type="term" value="C:membrane"/>
    <property type="evidence" value="ECO:0007669"/>
    <property type="project" value="UniProtKB-SubCell"/>
</dbReference>
<dbReference type="GO" id="GO:0015297">
    <property type="term" value="F:antiporter activity"/>
    <property type="evidence" value="ECO:0007669"/>
    <property type="project" value="InterPro"/>
</dbReference>
<evidence type="ECO:0000256" key="4">
    <source>
        <dbReference type="ARBA" id="ARBA00022989"/>
    </source>
</evidence>
<feature type="transmembrane region" description="Helical" evidence="6">
    <location>
        <begin position="113"/>
        <end position="137"/>
    </location>
</feature>
<proteinExistence type="inferred from homology"/>
<dbReference type="Proteomes" id="UP001159428">
    <property type="component" value="Unassembled WGS sequence"/>
</dbReference>
<evidence type="ECO:0000256" key="2">
    <source>
        <dbReference type="ARBA" id="ARBA00010199"/>
    </source>
</evidence>
<dbReference type="GO" id="GO:1990961">
    <property type="term" value="P:xenobiotic detoxification by transmembrane export across the plasma membrane"/>
    <property type="evidence" value="ECO:0007669"/>
    <property type="project" value="InterPro"/>
</dbReference>
<keyword evidence="5 6" id="KW-0472">Membrane</keyword>
<evidence type="ECO:0000313" key="7">
    <source>
        <dbReference type="EMBL" id="CAH3032095.1"/>
    </source>
</evidence>
<feature type="transmembrane region" description="Helical" evidence="6">
    <location>
        <begin position="34"/>
        <end position="56"/>
    </location>
</feature>
<name>A0AAU9VRG0_9CNID</name>
<dbReference type="PANTHER" id="PTHR11206">
    <property type="entry name" value="MULTIDRUG RESISTANCE PROTEIN"/>
    <property type="match status" value="1"/>
</dbReference>
<dbReference type="Pfam" id="PF01554">
    <property type="entry name" value="MatE"/>
    <property type="match status" value="2"/>
</dbReference>
<dbReference type="InterPro" id="IPR002528">
    <property type="entry name" value="MATE_fam"/>
</dbReference>
<feature type="transmembrane region" description="Helical" evidence="6">
    <location>
        <begin position="179"/>
        <end position="200"/>
    </location>
</feature>
<keyword evidence="4 6" id="KW-1133">Transmembrane helix</keyword>
<feature type="transmembrane region" description="Helical" evidence="6">
    <location>
        <begin position="258"/>
        <end position="280"/>
    </location>
</feature>
<protein>
    <recommendedName>
        <fullName evidence="6">Multidrug and toxin extrusion protein</fullName>
    </recommendedName>
</protein>
<reference evidence="7 8" key="1">
    <citation type="submission" date="2022-05" db="EMBL/GenBank/DDBJ databases">
        <authorList>
            <consortium name="Genoscope - CEA"/>
            <person name="William W."/>
        </authorList>
    </citation>
    <scope>NUCLEOTIDE SEQUENCE [LARGE SCALE GENOMIC DNA]</scope>
</reference>
<comment type="subcellular location">
    <subcellularLocation>
        <location evidence="1">Membrane</location>
        <topology evidence="1">Multi-pass membrane protein</topology>
    </subcellularLocation>
</comment>
<comment type="caution">
    <text evidence="7">The sequence shown here is derived from an EMBL/GenBank/DDBJ whole genome shotgun (WGS) entry which is preliminary data.</text>
</comment>
<feature type="transmembrane region" description="Helical" evidence="6">
    <location>
        <begin position="300"/>
        <end position="318"/>
    </location>
</feature>
<dbReference type="GO" id="GO:0042910">
    <property type="term" value="F:xenobiotic transmembrane transporter activity"/>
    <property type="evidence" value="ECO:0007669"/>
    <property type="project" value="InterPro"/>
</dbReference>
<evidence type="ECO:0000256" key="1">
    <source>
        <dbReference type="ARBA" id="ARBA00004141"/>
    </source>
</evidence>
<feature type="transmembrane region" description="Helical" evidence="6">
    <location>
        <begin position="433"/>
        <end position="452"/>
    </location>
</feature>
<accession>A0AAU9VRG0</accession>
<gene>
    <name evidence="7" type="ORF">PMEA_00000952</name>
</gene>
<feature type="transmembrane region" description="Helical" evidence="6">
    <location>
        <begin position="595"/>
        <end position="615"/>
    </location>
</feature>
<dbReference type="AlphaFoldDB" id="A0AAU9VRG0"/>
<feature type="transmembrane region" description="Helical" evidence="6">
    <location>
        <begin position="377"/>
        <end position="398"/>
    </location>
</feature>
<evidence type="ECO:0000256" key="3">
    <source>
        <dbReference type="ARBA" id="ARBA00022692"/>
    </source>
</evidence>
<feature type="transmembrane region" description="Helical" evidence="6">
    <location>
        <begin position="149"/>
        <end position="167"/>
    </location>
</feature>
<evidence type="ECO:0000256" key="6">
    <source>
        <dbReference type="RuleBase" id="RU004914"/>
    </source>
</evidence>
<dbReference type="NCBIfam" id="TIGR00797">
    <property type="entry name" value="matE"/>
    <property type="match status" value="1"/>
</dbReference>
<feature type="transmembrane region" description="Helical" evidence="6">
    <location>
        <begin position="68"/>
        <end position="92"/>
    </location>
</feature>